<gene>
    <name evidence="1" type="ORF">LCGC14_2602980</name>
</gene>
<sequence length="109" mass="12356">AVFKTAEINLEYVKAMPSYDVISALSTLHLKLVEDRDSYKFWCLFAAISEKVNNTLFFEFPPHAYKVLMVNDTQHLIRMIKADGKFKEVTQIGVSDASRPVLKCVKGVS</sequence>
<feature type="non-terminal residue" evidence="1">
    <location>
        <position position="1"/>
    </location>
</feature>
<dbReference type="EMBL" id="LAZR01043990">
    <property type="protein sequence ID" value="KKL05741.1"/>
    <property type="molecule type" value="Genomic_DNA"/>
</dbReference>
<protein>
    <submittedName>
        <fullName evidence="1">Uncharacterized protein</fullName>
    </submittedName>
</protein>
<evidence type="ECO:0000313" key="1">
    <source>
        <dbReference type="EMBL" id="KKL05741.1"/>
    </source>
</evidence>
<reference evidence="1" key="1">
    <citation type="journal article" date="2015" name="Nature">
        <title>Complex archaea that bridge the gap between prokaryotes and eukaryotes.</title>
        <authorList>
            <person name="Spang A."/>
            <person name="Saw J.H."/>
            <person name="Jorgensen S.L."/>
            <person name="Zaremba-Niedzwiedzka K."/>
            <person name="Martijn J."/>
            <person name="Lind A.E."/>
            <person name="van Eijk R."/>
            <person name="Schleper C."/>
            <person name="Guy L."/>
            <person name="Ettema T.J."/>
        </authorList>
    </citation>
    <scope>NUCLEOTIDE SEQUENCE</scope>
</reference>
<accession>A0A0F9CJ82</accession>
<comment type="caution">
    <text evidence="1">The sequence shown here is derived from an EMBL/GenBank/DDBJ whole genome shotgun (WGS) entry which is preliminary data.</text>
</comment>
<proteinExistence type="predicted"/>
<dbReference type="AlphaFoldDB" id="A0A0F9CJ82"/>
<organism evidence="1">
    <name type="scientific">marine sediment metagenome</name>
    <dbReference type="NCBI Taxonomy" id="412755"/>
    <lineage>
        <taxon>unclassified sequences</taxon>
        <taxon>metagenomes</taxon>
        <taxon>ecological metagenomes</taxon>
    </lineage>
</organism>
<name>A0A0F9CJ82_9ZZZZ</name>